<gene>
    <name evidence="2" type="ORF">SISNIDRAFT_249724</name>
</gene>
<proteinExistence type="predicted"/>
<keyword evidence="1" id="KW-0812">Transmembrane</keyword>
<protein>
    <submittedName>
        <fullName evidence="2">Uncharacterized protein</fullName>
    </submittedName>
</protein>
<accession>A0A164YWJ9</accession>
<name>A0A164YWJ9_9AGAM</name>
<reference evidence="2 3" key="1">
    <citation type="journal article" date="2016" name="Mol. Biol. Evol.">
        <title>Comparative Genomics of Early-Diverging Mushroom-Forming Fungi Provides Insights into the Origins of Lignocellulose Decay Capabilities.</title>
        <authorList>
            <person name="Nagy L.G."/>
            <person name="Riley R."/>
            <person name="Tritt A."/>
            <person name="Adam C."/>
            <person name="Daum C."/>
            <person name="Floudas D."/>
            <person name="Sun H."/>
            <person name="Yadav J.S."/>
            <person name="Pangilinan J."/>
            <person name="Larsson K.H."/>
            <person name="Matsuura K."/>
            <person name="Barry K."/>
            <person name="Labutti K."/>
            <person name="Kuo R."/>
            <person name="Ohm R.A."/>
            <person name="Bhattacharya S.S."/>
            <person name="Shirouzu T."/>
            <person name="Yoshinaga Y."/>
            <person name="Martin F.M."/>
            <person name="Grigoriev I.V."/>
            <person name="Hibbett D.S."/>
        </authorList>
    </citation>
    <scope>NUCLEOTIDE SEQUENCE [LARGE SCALE GENOMIC DNA]</scope>
    <source>
        <strain evidence="2 3">HHB9708</strain>
    </source>
</reference>
<dbReference type="EMBL" id="KV419397">
    <property type="protein sequence ID" value="KZS97306.1"/>
    <property type="molecule type" value="Genomic_DNA"/>
</dbReference>
<keyword evidence="1" id="KW-0472">Membrane</keyword>
<organism evidence="2 3">
    <name type="scientific">Sistotremastrum niveocremeum HHB9708</name>
    <dbReference type="NCBI Taxonomy" id="1314777"/>
    <lineage>
        <taxon>Eukaryota</taxon>
        <taxon>Fungi</taxon>
        <taxon>Dikarya</taxon>
        <taxon>Basidiomycota</taxon>
        <taxon>Agaricomycotina</taxon>
        <taxon>Agaricomycetes</taxon>
        <taxon>Sistotremastrales</taxon>
        <taxon>Sistotremastraceae</taxon>
        <taxon>Sertulicium</taxon>
        <taxon>Sertulicium niveocremeum</taxon>
    </lineage>
</organism>
<sequence length="344" mass="39063">MRRSLFLSSRVHTIMFRYHGLSIFRSSSVPLFLLPRFTVFKNSAWLINRPQTYLSINTFSLLQSVSSLFCILCFVFLFLFLFTIVMLLFLRCLCCCGTFLCCFLVFVEGVRSERKQNVYIVVVSIRNLFTGFHIPLSFRIPIHPILPGFSWSSSLLETKALHSISNIFSESAVRSVNLPSEAFLVAFSRHAHPTSTPIHPLSQISPSQATSCRSYPLGYVPRPPSQLRAAATANMRVRILAIDSRLIPCPPISSVLMLMLHVDLHDRRISKPHLEIPPSCFYCFLAELGGWQALREPIFLACLLGSWGEMRPSKKLAEGQRQRFEERYTLCNSVGLSDLHLLAD</sequence>
<keyword evidence="1" id="KW-1133">Transmembrane helix</keyword>
<feature type="transmembrane region" description="Helical" evidence="1">
    <location>
        <begin position="59"/>
        <end position="82"/>
    </location>
</feature>
<dbReference type="Proteomes" id="UP000076722">
    <property type="component" value="Unassembled WGS sequence"/>
</dbReference>
<evidence type="ECO:0000313" key="3">
    <source>
        <dbReference type="Proteomes" id="UP000076722"/>
    </source>
</evidence>
<feature type="transmembrane region" description="Helical" evidence="1">
    <location>
        <begin position="88"/>
        <end position="106"/>
    </location>
</feature>
<dbReference type="AlphaFoldDB" id="A0A164YWJ9"/>
<evidence type="ECO:0000256" key="1">
    <source>
        <dbReference type="SAM" id="Phobius"/>
    </source>
</evidence>
<keyword evidence="3" id="KW-1185">Reference proteome</keyword>
<evidence type="ECO:0000313" key="2">
    <source>
        <dbReference type="EMBL" id="KZS97306.1"/>
    </source>
</evidence>